<dbReference type="FunFam" id="3.40.640.10:FF:000007">
    <property type="entry name" value="glycine dehydrogenase (Decarboxylating), mitochondrial"/>
    <property type="match status" value="1"/>
</dbReference>
<feature type="domain" description="Glycine dehydrogenase C-terminal" evidence="10">
    <location>
        <begin position="858"/>
        <end position="979"/>
    </location>
</feature>
<evidence type="ECO:0000256" key="3">
    <source>
        <dbReference type="ARBA" id="ARBA00022898"/>
    </source>
</evidence>
<dbReference type="InterPro" id="IPR003437">
    <property type="entry name" value="GcvP"/>
</dbReference>
<evidence type="ECO:0000256" key="1">
    <source>
        <dbReference type="ARBA" id="ARBA00001933"/>
    </source>
</evidence>
<feature type="domain" description="Glycine cleavage system P-protein N-terminal" evidence="9">
    <location>
        <begin position="689"/>
        <end position="806"/>
    </location>
</feature>
<feature type="domain" description="Glycine cleavage system P-protein N-terminal" evidence="9">
    <location>
        <begin position="83"/>
        <end position="513"/>
    </location>
</feature>
<feature type="modified residue" description="N6-(pyridoxal phosphate)lysine" evidence="6">
    <location>
        <position position="782"/>
    </location>
</feature>
<keyword evidence="12" id="KW-1185">Reference proteome</keyword>
<dbReference type="InterPro" id="IPR020581">
    <property type="entry name" value="GDC_P"/>
</dbReference>
<dbReference type="SUPFAM" id="SSF53383">
    <property type="entry name" value="PLP-dependent transferases"/>
    <property type="match status" value="2"/>
</dbReference>
<dbReference type="HAMAP" id="MF_00711">
    <property type="entry name" value="GcvP"/>
    <property type="match status" value="1"/>
</dbReference>
<evidence type="ECO:0000313" key="11">
    <source>
        <dbReference type="EMBL" id="PVV01656.1"/>
    </source>
</evidence>
<keyword evidence="7" id="KW-0496">Mitochondrion</keyword>
<dbReference type="GO" id="GO:0016594">
    <property type="term" value="F:glycine binding"/>
    <property type="evidence" value="ECO:0007669"/>
    <property type="project" value="TreeGrafter"/>
</dbReference>
<feature type="region of interest" description="Disordered" evidence="8">
    <location>
        <begin position="1025"/>
        <end position="1045"/>
    </location>
</feature>
<evidence type="ECO:0000256" key="4">
    <source>
        <dbReference type="ARBA" id="ARBA00023002"/>
    </source>
</evidence>
<dbReference type="PANTHER" id="PTHR11773:SF1">
    <property type="entry name" value="GLYCINE DEHYDROGENASE (DECARBOXYLATING), MITOCHONDRIAL"/>
    <property type="match status" value="1"/>
</dbReference>
<evidence type="ECO:0000256" key="2">
    <source>
        <dbReference type="ARBA" id="ARBA00010756"/>
    </source>
</evidence>
<protein>
    <recommendedName>
        <fullName evidence="7">Glycine cleavage system P protein</fullName>
        <ecNumber evidence="7">1.4.4.2</ecNumber>
    </recommendedName>
</protein>
<dbReference type="GO" id="GO:0030170">
    <property type="term" value="F:pyridoxal phosphate binding"/>
    <property type="evidence" value="ECO:0007669"/>
    <property type="project" value="TreeGrafter"/>
</dbReference>
<evidence type="ECO:0000256" key="8">
    <source>
        <dbReference type="SAM" id="MobiDB-lite"/>
    </source>
</evidence>
<dbReference type="NCBIfam" id="NF003346">
    <property type="entry name" value="PRK04366.1"/>
    <property type="match status" value="1"/>
</dbReference>
<comment type="function">
    <text evidence="7">The glycine cleavage system catalyzes the degradation of glycine.</text>
</comment>
<dbReference type="STRING" id="133381.A0A2T9ZAN4"/>
<dbReference type="InterPro" id="IPR015421">
    <property type="entry name" value="PyrdxlP-dep_Trfase_major"/>
</dbReference>
<dbReference type="GO" id="GO:0005960">
    <property type="term" value="C:glycine cleavage complex"/>
    <property type="evidence" value="ECO:0007669"/>
    <property type="project" value="TreeGrafter"/>
</dbReference>
<evidence type="ECO:0000256" key="5">
    <source>
        <dbReference type="ARBA" id="ARBA00049026"/>
    </source>
</evidence>
<comment type="catalytic activity">
    <reaction evidence="5 7">
        <text>N(6)-[(R)-lipoyl]-L-lysyl-[glycine-cleavage complex H protein] + glycine + H(+) = N(6)-[(R)-S(8)-aminomethyldihydrolipoyl]-L-lysyl-[glycine-cleavage complex H protein] + CO2</text>
        <dbReference type="Rhea" id="RHEA:24304"/>
        <dbReference type="Rhea" id="RHEA-COMP:10494"/>
        <dbReference type="Rhea" id="RHEA-COMP:10495"/>
        <dbReference type="ChEBI" id="CHEBI:15378"/>
        <dbReference type="ChEBI" id="CHEBI:16526"/>
        <dbReference type="ChEBI" id="CHEBI:57305"/>
        <dbReference type="ChEBI" id="CHEBI:83099"/>
        <dbReference type="ChEBI" id="CHEBI:83143"/>
        <dbReference type="EC" id="1.4.4.2"/>
    </reaction>
</comment>
<evidence type="ECO:0000256" key="7">
    <source>
        <dbReference type="RuleBase" id="RU364056"/>
    </source>
</evidence>
<reference evidence="11 12" key="1">
    <citation type="journal article" date="2018" name="MBio">
        <title>Comparative Genomics Reveals the Core Gene Toolbox for the Fungus-Insect Symbiosis.</title>
        <authorList>
            <person name="Wang Y."/>
            <person name="Stata M."/>
            <person name="Wang W."/>
            <person name="Stajich J.E."/>
            <person name="White M.M."/>
            <person name="Moncalvo J.M."/>
        </authorList>
    </citation>
    <scope>NUCLEOTIDE SEQUENCE [LARGE SCALE GENOMIC DNA]</scope>
    <source>
        <strain evidence="11 12">SC-DP-2</strain>
    </source>
</reference>
<dbReference type="InterPro" id="IPR049316">
    <property type="entry name" value="GDC-P_C"/>
</dbReference>
<dbReference type="GO" id="GO:0005739">
    <property type="term" value="C:mitochondrion"/>
    <property type="evidence" value="ECO:0007669"/>
    <property type="project" value="UniProtKB-SubCell"/>
</dbReference>
<proteinExistence type="inferred from homology"/>
<keyword evidence="4 7" id="KW-0560">Oxidoreductase</keyword>
<dbReference type="AlphaFoldDB" id="A0A2T9ZAN4"/>
<dbReference type="CDD" id="cd00613">
    <property type="entry name" value="GDC-P"/>
    <property type="match status" value="1"/>
</dbReference>
<name>A0A2T9ZAN4_9FUNG</name>
<dbReference type="FunFam" id="3.40.640.10:FF:000005">
    <property type="entry name" value="Glycine dehydrogenase (decarboxylating), mitochondrial"/>
    <property type="match status" value="1"/>
</dbReference>
<accession>A0A2T9ZAN4</accession>
<dbReference type="Pfam" id="PF02347">
    <property type="entry name" value="GDC-P"/>
    <property type="match status" value="2"/>
</dbReference>
<dbReference type="Pfam" id="PF21478">
    <property type="entry name" value="GcvP2_C"/>
    <property type="match status" value="1"/>
</dbReference>
<sequence length="1165" mass="127537">MSSSKFSSFSKRFPNLKPALNQYYRLNPRALAVDSPHCRLFSVSTATAFKHSSVSAVDKSYPPENATVASKHAFFAPLDSFARRHLGPREAEIPEMLKTVGVSSIDEMVNKVIPSHILAKHNLIIENGGLSEQEMLSYLKSIAKQNKVYKSYIGMGFNDTIMPPVIQRNILENPGWYTQYTPYQPEISQGRLESLLNFQTAVQDFTGMPIANASLLDEGTAAGEALAVCVSSSKKKSNLYFFVDENCHPHTVAVVKTRASGLNVSVIVGNFESFDFNSSHGNLIGALVSYPDTFGNISNFKQFADQVHSNGAQFVVSADIMALAVLEPPSTFGADIVVGNTQRFGVPLGYGGPHAAYFATTEANRRRIPGRIIGVSKDSKGRQAYRLALQTREQHIRREKATSNICTAQALLANIASMYAVYHGPQGIKDIANRIHRYTAVLASVLQGAGYKVENTSFFDTIKVNVNPEDSAQVIQRAANIGINFRQIGNDHVGISIGESVTLEDLGAIVSVFKTDLNNIDTLVQNLPLDTSSSKFIPSELIRKSPFLTHPIFSKYHSETEMLRYLTQLQNKDLSLANALIPLGSCTMKLNATSQMIPITWPEFSDIHPFAPKDQALGYKKLIHEIELDLARITGMDGTSVQPNSGAQGEYTGLRVIKKYHESIGEGHRNICLIPVSAHGTNPASAMMANLKVVTVKCESNGYLDIDDLKLKIQKHAANLSSVMITYPSTFGIFEEKIIEITNLVHENGGQVYMDGANMNAQIGLMNPGEIGADVCHLNLHKSFCIPHGGGGPGVGPICVKKHLIPFLPTDSLMESNLDAVANQSVGPSTSAPYGSAGILPISWAYIKLMGGAGLRKSTEVAILNANYMMRRLESHYLVQYTNSNNMCAHEFILDLHEFSKSAGVSVVDIAKRLQDYGIHPPTMSWPVPNGLMIEPTESESLFEIDRFCDAMIQIRNEIRDIEQGKYPRDNNLLVNSPHSLEDIASDTWNHPYSREQAAYPLKSLRARKFWPTISRIDDTYGDTNFKKSISNDSGKKSTTKTKAEATKSSTSAHIQVINTEVALSNTAELMMQQNNIDEMEVELFLNEVKQEMTAEIASNPESAGLNTPQIINITGDLADCTTSVATDTVHATVNTASTVVYNGQSSKGDTGHEKIEVVSSPAIK</sequence>
<comment type="similarity">
    <text evidence="2 7">Belongs to the GcvP family.</text>
</comment>
<dbReference type="Gene3D" id="3.90.1150.10">
    <property type="entry name" value="Aspartate Aminotransferase, domain 1"/>
    <property type="match status" value="2"/>
</dbReference>
<comment type="caution">
    <text evidence="11">The sequence shown here is derived from an EMBL/GenBank/DDBJ whole genome shotgun (WGS) entry which is preliminary data.</text>
</comment>
<dbReference type="Proteomes" id="UP000245609">
    <property type="component" value="Unassembled WGS sequence"/>
</dbReference>
<dbReference type="PANTHER" id="PTHR11773">
    <property type="entry name" value="GLYCINE DEHYDROGENASE, DECARBOXYLATING"/>
    <property type="match status" value="1"/>
</dbReference>
<evidence type="ECO:0000259" key="9">
    <source>
        <dbReference type="Pfam" id="PF02347"/>
    </source>
</evidence>
<dbReference type="NCBIfam" id="TIGR00461">
    <property type="entry name" value="gcvP"/>
    <property type="match status" value="1"/>
</dbReference>
<dbReference type="EMBL" id="MBFS01000916">
    <property type="protein sequence ID" value="PVV01656.1"/>
    <property type="molecule type" value="Genomic_DNA"/>
</dbReference>
<gene>
    <name evidence="11" type="ORF">BB560_003920</name>
</gene>
<dbReference type="InterPro" id="IPR049315">
    <property type="entry name" value="GDC-P_N"/>
</dbReference>
<feature type="non-terminal residue" evidence="11">
    <location>
        <position position="1165"/>
    </location>
</feature>
<dbReference type="OrthoDB" id="6537869at2759"/>
<comment type="subcellular location">
    <subcellularLocation>
        <location evidence="7">Mitochondrion</location>
    </subcellularLocation>
</comment>
<dbReference type="InterPro" id="IPR015424">
    <property type="entry name" value="PyrdxlP-dep_Trfase"/>
</dbReference>
<organism evidence="11 12">
    <name type="scientific">Smittium megazygosporum</name>
    <dbReference type="NCBI Taxonomy" id="133381"/>
    <lineage>
        <taxon>Eukaryota</taxon>
        <taxon>Fungi</taxon>
        <taxon>Fungi incertae sedis</taxon>
        <taxon>Zoopagomycota</taxon>
        <taxon>Kickxellomycotina</taxon>
        <taxon>Harpellomycetes</taxon>
        <taxon>Harpellales</taxon>
        <taxon>Legeriomycetaceae</taxon>
        <taxon>Smittium</taxon>
    </lineage>
</organism>
<dbReference type="InterPro" id="IPR015422">
    <property type="entry name" value="PyrdxlP-dep_Trfase_small"/>
</dbReference>
<evidence type="ECO:0000256" key="6">
    <source>
        <dbReference type="PIRSR" id="PIRSR603437-50"/>
    </source>
</evidence>
<evidence type="ECO:0000313" key="12">
    <source>
        <dbReference type="Proteomes" id="UP000245609"/>
    </source>
</evidence>
<dbReference type="GO" id="GO:0019464">
    <property type="term" value="P:glycine decarboxylation via glycine cleavage system"/>
    <property type="evidence" value="ECO:0007669"/>
    <property type="project" value="TreeGrafter"/>
</dbReference>
<dbReference type="Gene3D" id="3.40.640.10">
    <property type="entry name" value="Type I PLP-dependent aspartate aminotransferase-like (Major domain)"/>
    <property type="match status" value="2"/>
</dbReference>
<comment type="cofactor">
    <cofactor evidence="1 6 7">
        <name>pyridoxal 5'-phosphate</name>
        <dbReference type="ChEBI" id="CHEBI:597326"/>
    </cofactor>
</comment>
<evidence type="ECO:0000259" key="10">
    <source>
        <dbReference type="Pfam" id="PF21478"/>
    </source>
</evidence>
<dbReference type="EC" id="1.4.4.2" evidence="7"/>
<dbReference type="GO" id="GO:0004375">
    <property type="term" value="F:glycine dehydrogenase (decarboxylating) activity"/>
    <property type="evidence" value="ECO:0007669"/>
    <property type="project" value="UniProtKB-UniRule"/>
</dbReference>
<comment type="subunit">
    <text evidence="7">The glycine cleavage system is composed of four proteins: P, T, L and H.</text>
</comment>
<keyword evidence="7" id="KW-0809">Transit peptide</keyword>
<keyword evidence="3 6" id="KW-0663">Pyridoxal phosphate</keyword>